<accession>A0ABT3DBW0</accession>
<protein>
    <submittedName>
        <fullName evidence="1">Competence protein ComK</fullName>
    </submittedName>
</protein>
<organism evidence="1 2">
    <name type="scientific">Metabacillus halosaccharovorans</name>
    <dbReference type="NCBI Taxonomy" id="930124"/>
    <lineage>
        <taxon>Bacteria</taxon>
        <taxon>Bacillati</taxon>
        <taxon>Bacillota</taxon>
        <taxon>Bacilli</taxon>
        <taxon>Bacillales</taxon>
        <taxon>Bacillaceae</taxon>
        <taxon>Metabacillus</taxon>
    </lineage>
</organism>
<reference evidence="1 2" key="1">
    <citation type="submission" date="2022-10" db="EMBL/GenBank/DDBJ databases">
        <title>Draft genome assembly of moderately radiation resistant bacterium Metabacillus halosaccharovorans.</title>
        <authorList>
            <person name="Pal S."/>
            <person name="Gopinathan A."/>
        </authorList>
    </citation>
    <scope>NUCLEOTIDE SEQUENCE [LARGE SCALE GENOMIC DNA]</scope>
    <source>
        <strain evidence="1 2">VITHBRA001</strain>
    </source>
</reference>
<proteinExistence type="predicted"/>
<dbReference type="Pfam" id="PF06338">
    <property type="entry name" value="ComK"/>
    <property type="match status" value="1"/>
</dbReference>
<comment type="caution">
    <text evidence="1">The sequence shown here is derived from an EMBL/GenBank/DDBJ whole genome shotgun (WGS) entry which is preliminary data.</text>
</comment>
<dbReference type="InterPro" id="IPR010461">
    <property type="entry name" value="ComK"/>
</dbReference>
<name>A0ABT3DBW0_9BACI</name>
<dbReference type="RefSeq" id="WP_264141427.1">
    <property type="nucleotide sequence ID" value="NZ_JAOYEY010000019.1"/>
</dbReference>
<sequence>MNYNLQVHNQEIITESTMAIIPHYTNTGHLHSTLLETFGEIQIEESTYCILNESCVYYGGSFDGSLKSARSILKGQKNLPIMVSIPLKYCMIPLGSPMKKDTAWVAYQHIRDIDSNGPSSTIIFHNQVKLEVNISKSVLERRREKAGHLITTYQFRQKTSKNIKRLNMIAEDREEY</sequence>
<evidence type="ECO:0000313" key="2">
    <source>
        <dbReference type="Proteomes" id="UP001526147"/>
    </source>
</evidence>
<keyword evidence="2" id="KW-1185">Reference proteome</keyword>
<gene>
    <name evidence="1" type="ORF">OIH86_02260</name>
</gene>
<dbReference type="Proteomes" id="UP001526147">
    <property type="component" value="Unassembled WGS sequence"/>
</dbReference>
<dbReference type="EMBL" id="JAOYEY010000019">
    <property type="protein sequence ID" value="MCV9884471.1"/>
    <property type="molecule type" value="Genomic_DNA"/>
</dbReference>
<evidence type="ECO:0000313" key="1">
    <source>
        <dbReference type="EMBL" id="MCV9884471.1"/>
    </source>
</evidence>